<dbReference type="Pfam" id="PF14464">
    <property type="entry name" value="Prok-JAB"/>
    <property type="match status" value="1"/>
</dbReference>
<dbReference type="PANTHER" id="PTHR34858:SF1">
    <property type="entry name" value="CYSO-CYSTEINE PEPTIDASE"/>
    <property type="match status" value="1"/>
</dbReference>
<keyword evidence="4" id="KW-0862">Zinc</keyword>
<evidence type="ECO:0000256" key="3">
    <source>
        <dbReference type="ARBA" id="ARBA00022801"/>
    </source>
</evidence>
<evidence type="ECO:0000259" key="6">
    <source>
        <dbReference type="PROSITE" id="PS50249"/>
    </source>
</evidence>
<keyword evidence="1" id="KW-0645">Protease</keyword>
<name>A0ABV6C431_9ACTN</name>
<comment type="caution">
    <text evidence="7">The sequence shown here is derived from an EMBL/GenBank/DDBJ whole genome shotgun (WGS) entry which is preliminary data.</text>
</comment>
<dbReference type="CDD" id="cd08070">
    <property type="entry name" value="MPN_like"/>
    <property type="match status" value="1"/>
</dbReference>
<dbReference type="InterPro" id="IPR037518">
    <property type="entry name" value="MPN"/>
</dbReference>
<dbReference type="SMART" id="SM00232">
    <property type="entry name" value="JAB_MPN"/>
    <property type="match status" value="1"/>
</dbReference>
<feature type="domain" description="MPN" evidence="6">
    <location>
        <begin position="23"/>
        <end position="157"/>
    </location>
</feature>
<dbReference type="InterPro" id="IPR000555">
    <property type="entry name" value="JAMM/MPN+_dom"/>
</dbReference>
<keyword evidence="3" id="KW-0378">Hydrolase</keyword>
<dbReference type="PANTHER" id="PTHR34858">
    <property type="entry name" value="CYSO-CYSTEINE PEPTIDASE"/>
    <property type="match status" value="1"/>
</dbReference>
<dbReference type="InterPro" id="IPR028090">
    <property type="entry name" value="JAB_dom_prok"/>
</dbReference>
<reference evidence="7 8" key="1">
    <citation type="submission" date="2024-09" db="EMBL/GenBank/DDBJ databases">
        <authorList>
            <person name="Sun Q."/>
            <person name="Mori K."/>
        </authorList>
    </citation>
    <scope>NUCLEOTIDE SEQUENCE [LARGE SCALE GENOMIC DNA]</scope>
    <source>
        <strain evidence="7 8">JCM 15389</strain>
    </source>
</reference>
<dbReference type="SUPFAM" id="SSF102712">
    <property type="entry name" value="JAB1/MPN domain"/>
    <property type="match status" value="1"/>
</dbReference>
<evidence type="ECO:0000256" key="5">
    <source>
        <dbReference type="ARBA" id="ARBA00023049"/>
    </source>
</evidence>
<keyword evidence="2" id="KW-0479">Metal-binding</keyword>
<dbReference type="RefSeq" id="WP_377788891.1">
    <property type="nucleotide sequence ID" value="NZ_JBHLYQ010000039.1"/>
</dbReference>
<dbReference type="EMBL" id="JBHLYQ010000039">
    <property type="protein sequence ID" value="MFC0081596.1"/>
    <property type="molecule type" value="Genomic_DNA"/>
</dbReference>
<evidence type="ECO:0000313" key="8">
    <source>
        <dbReference type="Proteomes" id="UP001589788"/>
    </source>
</evidence>
<dbReference type="InterPro" id="IPR051929">
    <property type="entry name" value="VirAsm_ModProt"/>
</dbReference>
<organism evidence="7 8">
    <name type="scientific">Aciditerrimonas ferrireducens</name>
    <dbReference type="NCBI Taxonomy" id="667306"/>
    <lineage>
        <taxon>Bacteria</taxon>
        <taxon>Bacillati</taxon>
        <taxon>Actinomycetota</taxon>
        <taxon>Acidimicrobiia</taxon>
        <taxon>Acidimicrobiales</taxon>
        <taxon>Acidimicrobiaceae</taxon>
        <taxon>Aciditerrimonas</taxon>
    </lineage>
</organism>
<evidence type="ECO:0000256" key="2">
    <source>
        <dbReference type="ARBA" id="ARBA00022723"/>
    </source>
</evidence>
<dbReference type="PROSITE" id="PS50249">
    <property type="entry name" value="MPN"/>
    <property type="match status" value="1"/>
</dbReference>
<gene>
    <name evidence="7" type="ORF">ACFFRE_05470</name>
</gene>
<keyword evidence="5" id="KW-0482">Metalloprotease</keyword>
<keyword evidence="8" id="KW-1185">Reference proteome</keyword>
<accession>A0ABV6C431</accession>
<evidence type="ECO:0000313" key="7">
    <source>
        <dbReference type="EMBL" id="MFC0081596.1"/>
    </source>
</evidence>
<proteinExistence type="predicted"/>
<dbReference type="Gene3D" id="3.40.140.10">
    <property type="entry name" value="Cytidine Deaminase, domain 2"/>
    <property type="match status" value="1"/>
</dbReference>
<sequence>MTDPSSPSLTGPPVPAGGAWAGLQVPRSAWLTMAAHCLRAYPEEGCGLLVGVPGTGEVRRVVPTANVAASARVYTVDPRAHLRTERAAEAEGLAVVGVFHSHTHTEAYPSATDVQQAPDPEWHYVLVSLRQELPTVRSYRIRQGEVVEEPVVVTEHVREPGR</sequence>
<evidence type="ECO:0000256" key="4">
    <source>
        <dbReference type="ARBA" id="ARBA00022833"/>
    </source>
</evidence>
<protein>
    <submittedName>
        <fullName evidence="7">Mov34/MPN/PAD-1 family protein</fullName>
    </submittedName>
</protein>
<evidence type="ECO:0000256" key="1">
    <source>
        <dbReference type="ARBA" id="ARBA00022670"/>
    </source>
</evidence>
<dbReference type="Proteomes" id="UP001589788">
    <property type="component" value="Unassembled WGS sequence"/>
</dbReference>